<dbReference type="InterPro" id="IPR003593">
    <property type="entry name" value="AAA+_ATPase"/>
</dbReference>
<dbReference type="EMBL" id="FNYV01000023">
    <property type="protein sequence ID" value="SEK07035.1"/>
    <property type="molecule type" value="Genomic_DNA"/>
</dbReference>
<feature type="transmembrane region" description="Helical" evidence="1">
    <location>
        <begin position="329"/>
        <end position="354"/>
    </location>
</feature>
<gene>
    <name evidence="3" type="ORF">SAMN05443287_12323</name>
</gene>
<accession>A0A1H7E8W7</accession>
<evidence type="ECO:0000256" key="1">
    <source>
        <dbReference type="SAM" id="Phobius"/>
    </source>
</evidence>
<evidence type="ECO:0000313" key="3">
    <source>
        <dbReference type="EMBL" id="SEK07035.1"/>
    </source>
</evidence>
<dbReference type="RefSeq" id="WP_092383732.1">
    <property type="nucleotide sequence ID" value="NZ_BOPI01000066.1"/>
</dbReference>
<dbReference type="SUPFAM" id="SSF52540">
    <property type="entry name" value="P-loop containing nucleoside triphosphate hydrolases"/>
    <property type="match status" value="1"/>
</dbReference>
<dbReference type="AlphaFoldDB" id="A0A1H7E8W7"/>
<feature type="transmembrane region" description="Helical" evidence="1">
    <location>
        <begin position="88"/>
        <end position="110"/>
    </location>
</feature>
<sequence>MIGNPKAGDVNTKAGNLTAELMDLDPEASALWMLRDRPDSFRQPEESYPDLARAAAGRTGELAARLAPELAACRAADAAASFTAQRRYWVHALTTTGGFVLALVSVITWSQGKGSAFGWVAAALAAIAVVAAALTMDEYGAAQQRWAARRDKYGLLVDAFEDAVAGLLRKIILERTPDEKKYGSLFDSRFAPTLVGIGIEKATSSTTYLDLVRFIADHPTSAIGIAGPRGVGKSTMMQQLIASDRASLGIRVPAPKRYEPGELVRLIHGTLAQEILQPGAGMYVSTTPTRGRRSLLVNVLKGFLFAVALVVLLFLWSEEQSSSSGASEWGVSTLTVFLFVAFGAWLGLFLRSLWRVLVDLRRGADAPFPWPMTPAEELRRLARAELAYLHFTETTQAKNGVRLKLGLFTLSGEDQVSVAERTATEADGVEQLRRFLRAVVRVTGSLVIICVDELDKMDRPEDVVAVVNGIKDLFHIRSVHVLVSVSTDAMHSFAARGVVVRDVFDSAFDEVVEVSRLTYQESAELLALRATDFSFPAMYFCHAWSGGHPRDLIRAARACVTYRAKQGEDGEKAQPVPLAEVVDAVLADDVFAMLRAVIEKLRSEDTTTTLVPDVIAFRDLLDEQDGPLHLRLRAAMNVADLPVIEGPASEATMLVQTLSPYLRLAALISEFFAPARPPSDWRFDSAPGARATSVRNAIDDLGDARVAMSGHPLEAERATRRAAAAVAATSPPTAAAR</sequence>
<dbReference type="SMART" id="SM00382">
    <property type="entry name" value="AAA"/>
    <property type="match status" value="1"/>
</dbReference>
<organism evidence="3 4">
    <name type="scientific">Micromonospora phaseoli</name>
    <dbReference type="NCBI Taxonomy" id="1144548"/>
    <lineage>
        <taxon>Bacteria</taxon>
        <taxon>Bacillati</taxon>
        <taxon>Actinomycetota</taxon>
        <taxon>Actinomycetes</taxon>
        <taxon>Micromonosporales</taxon>
        <taxon>Micromonosporaceae</taxon>
        <taxon>Micromonospora</taxon>
    </lineage>
</organism>
<evidence type="ECO:0000313" key="4">
    <source>
        <dbReference type="Proteomes" id="UP000198707"/>
    </source>
</evidence>
<keyword evidence="1" id="KW-0812">Transmembrane</keyword>
<keyword evidence="4" id="KW-1185">Reference proteome</keyword>
<feature type="transmembrane region" description="Helical" evidence="1">
    <location>
        <begin position="116"/>
        <end position="136"/>
    </location>
</feature>
<keyword evidence="1" id="KW-1133">Transmembrane helix</keyword>
<keyword evidence="1" id="KW-0472">Membrane</keyword>
<feature type="transmembrane region" description="Helical" evidence="1">
    <location>
        <begin position="295"/>
        <end position="317"/>
    </location>
</feature>
<dbReference type="InterPro" id="IPR027417">
    <property type="entry name" value="P-loop_NTPase"/>
</dbReference>
<dbReference type="OrthoDB" id="5150226at2"/>
<dbReference type="Proteomes" id="UP000198707">
    <property type="component" value="Unassembled WGS sequence"/>
</dbReference>
<protein>
    <recommendedName>
        <fullName evidence="2">AAA+ ATPase domain-containing protein</fullName>
    </recommendedName>
</protein>
<reference evidence="4" key="1">
    <citation type="submission" date="2016-10" db="EMBL/GenBank/DDBJ databases">
        <authorList>
            <person name="Varghese N."/>
            <person name="Submissions S."/>
        </authorList>
    </citation>
    <scope>NUCLEOTIDE SEQUENCE [LARGE SCALE GENOMIC DNA]</scope>
    <source>
        <strain evidence="4">CGMCC 4.7038</strain>
    </source>
</reference>
<feature type="domain" description="AAA+ ATPase" evidence="2">
    <location>
        <begin position="219"/>
        <end position="518"/>
    </location>
</feature>
<name>A0A1H7E8W7_9ACTN</name>
<proteinExistence type="predicted"/>
<evidence type="ECO:0000259" key="2">
    <source>
        <dbReference type="SMART" id="SM00382"/>
    </source>
</evidence>